<dbReference type="Proteomes" id="UP001207468">
    <property type="component" value="Unassembled WGS sequence"/>
</dbReference>
<comment type="caution">
    <text evidence="1">The sequence shown here is derived from an EMBL/GenBank/DDBJ whole genome shotgun (WGS) entry which is preliminary data.</text>
</comment>
<keyword evidence="2" id="KW-1185">Reference proteome</keyword>
<organism evidence="1 2">
    <name type="scientific">Russula earlei</name>
    <dbReference type="NCBI Taxonomy" id="71964"/>
    <lineage>
        <taxon>Eukaryota</taxon>
        <taxon>Fungi</taxon>
        <taxon>Dikarya</taxon>
        <taxon>Basidiomycota</taxon>
        <taxon>Agaricomycotina</taxon>
        <taxon>Agaricomycetes</taxon>
        <taxon>Russulales</taxon>
        <taxon>Russulaceae</taxon>
        <taxon>Russula</taxon>
    </lineage>
</organism>
<proteinExistence type="predicted"/>
<evidence type="ECO:0000313" key="1">
    <source>
        <dbReference type="EMBL" id="KAI9510023.1"/>
    </source>
</evidence>
<accession>A0ACC0UEL5</accession>
<sequence length="745" mass="83994">DILLRYLLLFFTIYSLSVCPHDAELKSPICRGLSEYRRLILEPYISPAINKALSHPTIRPYVDRAVPYVNQAIQMARPVVLRTQLEWNHRITPQWNKVIVPQYHKYLTPRLQHTSAVVQPYLSAVEKKYESLLGPHVRILIGTLNKYHLAARPYVLIAADRTYSAYQTTRPYLHPVWQYIKHTLKQLLIFLRVQRRKFVDPHVARIWERVKELSRSDDDAITTQSPLLYSDYRIAVEKPTDSLLQSPSTTLAPTSSFPEVPAGSCSMPSVPTETPLISLPESKPLQSNPVTEEAASEAYPSGSNSLLESYSVTAPVGETTPSPTTAPSSTPATLPSPDDEDNDVDLEAFYAAIDFTHEESETEEPDGDVEDESPSLDEEQLEELRLRELAKTAEKRRDITSRHTKWEEQLDTVIKEKKKALRKALVALRKAAVQEFKTNTEVQSAVERLEKNAEKFLKGAEAYLDNLRKEPRATDEKVALWTKITAKVDTRFTEHLRHTEGVVNAWFTSHLERELQEVSRVAEEVREVADKAQADVGYDYIWLSDVTYHDWQRYHALVGKSNNFTELAKSIQNGSHPSPPINPLPSAMHELQLELQDVIAGFETRFRRVKRNGFKAFDSFLGDTMGEEETEQHIQPPQSPEMSILPIPASSSNLHTSVSGNESPAAGLPEVSILPIPVDETYHATRISESVFPAARRGKAEVEEAFERAKGVSYREPQQGAVENIASQATPVVIPPSESPLHAEL</sequence>
<feature type="non-terminal residue" evidence="1">
    <location>
        <position position="1"/>
    </location>
</feature>
<evidence type="ECO:0000313" key="2">
    <source>
        <dbReference type="Proteomes" id="UP001207468"/>
    </source>
</evidence>
<gene>
    <name evidence="1" type="ORF">F5148DRAFT_977358</name>
</gene>
<reference evidence="1" key="1">
    <citation type="submission" date="2021-03" db="EMBL/GenBank/DDBJ databases">
        <title>Evolutionary priming and transition to the ectomycorrhizal habit in an iconic lineage of mushroom-forming fungi: is preadaptation a requirement?</title>
        <authorList>
            <consortium name="DOE Joint Genome Institute"/>
            <person name="Looney B.P."/>
            <person name="Miyauchi S."/>
            <person name="Morin E."/>
            <person name="Drula E."/>
            <person name="Courty P.E."/>
            <person name="Chicoki N."/>
            <person name="Fauchery L."/>
            <person name="Kohler A."/>
            <person name="Kuo A."/>
            <person name="LaButti K."/>
            <person name="Pangilinan J."/>
            <person name="Lipzen A."/>
            <person name="Riley R."/>
            <person name="Andreopoulos W."/>
            <person name="He G."/>
            <person name="Johnson J."/>
            <person name="Barry K.W."/>
            <person name="Grigoriev I.V."/>
            <person name="Nagy L."/>
            <person name="Hibbett D."/>
            <person name="Henrissat B."/>
            <person name="Matheny P.B."/>
            <person name="Labbe J."/>
            <person name="Martin A.F."/>
        </authorList>
    </citation>
    <scope>NUCLEOTIDE SEQUENCE</scope>
    <source>
        <strain evidence="1">BPL698</strain>
    </source>
</reference>
<dbReference type="EMBL" id="JAGFNK010000050">
    <property type="protein sequence ID" value="KAI9510023.1"/>
    <property type="molecule type" value="Genomic_DNA"/>
</dbReference>
<protein>
    <submittedName>
        <fullName evidence="1">Uncharacterized protein</fullName>
    </submittedName>
</protein>
<name>A0ACC0UEL5_9AGAM</name>